<evidence type="ECO:0000313" key="3">
    <source>
        <dbReference type="Proteomes" id="UP000187486"/>
    </source>
</evidence>
<dbReference type="Proteomes" id="UP000187486">
    <property type="component" value="Unassembled WGS sequence"/>
</dbReference>
<dbReference type="STRING" id="76021.BS329_15525"/>
<comment type="caution">
    <text evidence="2">The sequence shown here is derived from an EMBL/GenBank/DDBJ whole genome shotgun (WGS) entry which is preliminary data.</text>
</comment>
<organism evidence="2 3">
    <name type="scientific">Amycolatopsis coloradensis</name>
    <dbReference type="NCBI Taxonomy" id="76021"/>
    <lineage>
        <taxon>Bacteria</taxon>
        <taxon>Bacillati</taxon>
        <taxon>Actinomycetota</taxon>
        <taxon>Actinomycetes</taxon>
        <taxon>Pseudonocardiales</taxon>
        <taxon>Pseudonocardiaceae</taxon>
        <taxon>Amycolatopsis</taxon>
    </lineage>
</organism>
<evidence type="ECO:0000256" key="1">
    <source>
        <dbReference type="SAM" id="MobiDB-lite"/>
    </source>
</evidence>
<evidence type="ECO:0000313" key="2">
    <source>
        <dbReference type="EMBL" id="OLZ51673.1"/>
    </source>
</evidence>
<dbReference type="AlphaFoldDB" id="A0A1R0KU67"/>
<dbReference type="OrthoDB" id="9851690at2"/>
<keyword evidence="3" id="KW-1185">Reference proteome</keyword>
<name>A0A1R0KU67_9PSEU</name>
<sequence length="176" mass="18622">MTGTLAHLASATSARRLEIADLIDGLVHSMSRSDSDVEDAQLLAELAEATDDLATLTGLVEDADDTRMIVLLADLAAARAHDRPRAPGLLPELEQQPYQRAVMACMASRVVDQPGWVLAVRLNALIDRAIDLGIGTRLTERLALAVSRRPDGENAVEHDEADGIGVGVGDELGAPA</sequence>
<dbReference type="EMBL" id="MQUQ01000007">
    <property type="protein sequence ID" value="OLZ51673.1"/>
    <property type="molecule type" value="Genomic_DNA"/>
</dbReference>
<protein>
    <submittedName>
        <fullName evidence="2">Uncharacterized protein</fullName>
    </submittedName>
</protein>
<reference evidence="2 3" key="1">
    <citation type="submission" date="2016-01" db="EMBL/GenBank/DDBJ databases">
        <title>Amycolatopsis coloradensis genome sequencing and assembly.</title>
        <authorList>
            <person name="Mayilraj S."/>
        </authorList>
    </citation>
    <scope>NUCLEOTIDE SEQUENCE [LARGE SCALE GENOMIC DNA]</scope>
    <source>
        <strain evidence="2 3">DSM 44225</strain>
    </source>
</reference>
<accession>A0A1R0KU67</accession>
<gene>
    <name evidence="2" type="ORF">BS329_15525</name>
</gene>
<feature type="region of interest" description="Disordered" evidence="1">
    <location>
        <begin position="151"/>
        <end position="176"/>
    </location>
</feature>
<proteinExistence type="predicted"/>
<dbReference type="RefSeq" id="WP_076161294.1">
    <property type="nucleotide sequence ID" value="NZ_MQUQ01000007.1"/>
</dbReference>